<protein>
    <submittedName>
        <fullName evidence="2">Uncharacterized protein</fullName>
    </submittedName>
</protein>
<keyword evidence="1" id="KW-0472">Membrane</keyword>
<gene>
    <name evidence="2" type="ORF">FRC53_06290</name>
</gene>
<proteinExistence type="predicted"/>
<dbReference type="Proteomes" id="UP000473648">
    <property type="component" value="Unassembled WGS sequence"/>
</dbReference>
<dbReference type="Gene3D" id="2.20.28.30">
    <property type="entry name" value="RNA polymerase ii, chain L"/>
    <property type="match status" value="1"/>
</dbReference>
<keyword evidence="1" id="KW-1133">Transmembrane helix</keyword>
<reference evidence="2" key="1">
    <citation type="journal article" date="2020" name="Appl. Environ. Microbiol.">
        <title>Medium-Chain Fatty Acid Synthesis by 'Candidatus Weimeria bifida' gen. nov., sp. nov., and 'Candidatus Pseudoramibacter fermentans' sp. nov.</title>
        <authorList>
            <person name="Scarborough M.J."/>
            <person name="Myers K.S."/>
            <person name="Donohue T.J."/>
            <person name="Noguera D.R."/>
        </authorList>
    </citation>
    <scope>NUCLEOTIDE SEQUENCE</scope>
    <source>
        <strain evidence="2">EUB1.1</strain>
    </source>
</reference>
<evidence type="ECO:0000313" key="2">
    <source>
        <dbReference type="EMBL" id="MQM73022.1"/>
    </source>
</evidence>
<accession>A0A6L5GSH2</accession>
<feature type="transmembrane region" description="Helical" evidence="1">
    <location>
        <begin position="60"/>
        <end position="78"/>
    </location>
</feature>
<organism evidence="2 3">
    <name type="scientific">Candidatus Pseudoramibacter fermentans</name>
    <dbReference type="NCBI Taxonomy" id="2594427"/>
    <lineage>
        <taxon>Bacteria</taxon>
        <taxon>Bacillati</taxon>
        <taxon>Bacillota</taxon>
        <taxon>Clostridia</taxon>
        <taxon>Eubacteriales</taxon>
        <taxon>Eubacteriaceae</taxon>
        <taxon>Pseudoramibacter</taxon>
    </lineage>
</organism>
<name>A0A6L5GSH2_9FIRM</name>
<comment type="caution">
    <text evidence="2">The sequence shown here is derived from an EMBL/GenBank/DDBJ whole genome shotgun (WGS) entry which is preliminary data.</text>
</comment>
<feature type="transmembrane region" description="Helical" evidence="1">
    <location>
        <begin position="33"/>
        <end position="54"/>
    </location>
</feature>
<dbReference type="AlphaFoldDB" id="A0A6L5GSH2"/>
<evidence type="ECO:0000256" key="1">
    <source>
        <dbReference type="SAM" id="Phobius"/>
    </source>
</evidence>
<keyword evidence="1" id="KW-0812">Transmembrane</keyword>
<sequence length="132" mass="14816">MMDQYQKMAGQHLQEMRGQEERTNKKLLALENVIGYTCSASFLLMILAASFAVANITWRIVLIAAGCLIFLIGLVSCLKLEHDAGYYKCPKCGAVYTPTMKAIILAPHIGRSRRMKCPYCGKRAYHKKVLSK</sequence>
<evidence type="ECO:0000313" key="3">
    <source>
        <dbReference type="Proteomes" id="UP000473648"/>
    </source>
</evidence>
<dbReference type="EMBL" id="VOGB01000004">
    <property type="protein sequence ID" value="MQM73022.1"/>
    <property type="molecule type" value="Genomic_DNA"/>
</dbReference>
<keyword evidence="3" id="KW-1185">Reference proteome</keyword>